<evidence type="ECO:0000256" key="6">
    <source>
        <dbReference type="ARBA" id="ARBA00023136"/>
    </source>
</evidence>
<reference evidence="12" key="1">
    <citation type="submission" date="2022-11" db="EMBL/GenBank/DDBJ databases">
        <authorList>
            <person name="Kikuchi T."/>
        </authorList>
    </citation>
    <scope>NUCLEOTIDE SEQUENCE</scope>
    <source>
        <strain evidence="12">PS1010</strain>
    </source>
</reference>
<comment type="similarity">
    <text evidence="2 9">Belongs to the G-protein coupled receptor 1 family.</text>
</comment>
<gene>
    <name evidence="12" type="ORF">CAMP_LOCUS18063</name>
</gene>
<evidence type="ECO:0000256" key="8">
    <source>
        <dbReference type="ARBA" id="ARBA00023224"/>
    </source>
</evidence>
<feature type="transmembrane region" description="Helical" evidence="10">
    <location>
        <begin position="71"/>
        <end position="92"/>
    </location>
</feature>
<evidence type="ECO:0000259" key="11">
    <source>
        <dbReference type="PROSITE" id="PS50262"/>
    </source>
</evidence>
<dbReference type="AlphaFoldDB" id="A0A9P1N8W6"/>
<keyword evidence="3 9" id="KW-0812">Transmembrane</keyword>
<keyword evidence="7 9" id="KW-0675">Receptor</keyword>
<proteinExistence type="inferred from homology"/>
<keyword evidence="8 9" id="KW-0807">Transducer</keyword>
<organism evidence="12 13">
    <name type="scientific">Caenorhabditis angaria</name>
    <dbReference type="NCBI Taxonomy" id="860376"/>
    <lineage>
        <taxon>Eukaryota</taxon>
        <taxon>Metazoa</taxon>
        <taxon>Ecdysozoa</taxon>
        <taxon>Nematoda</taxon>
        <taxon>Chromadorea</taxon>
        <taxon>Rhabditida</taxon>
        <taxon>Rhabditina</taxon>
        <taxon>Rhabditomorpha</taxon>
        <taxon>Rhabditoidea</taxon>
        <taxon>Rhabditidae</taxon>
        <taxon>Peloderinae</taxon>
        <taxon>Caenorhabditis</taxon>
    </lineage>
</organism>
<dbReference type="PROSITE" id="PS00237">
    <property type="entry name" value="G_PROTEIN_RECEP_F1_1"/>
    <property type="match status" value="1"/>
</dbReference>
<feature type="transmembrane region" description="Helical" evidence="10">
    <location>
        <begin position="147"/>
        <end position="168"/>
    </location>
</feature>
<dbReference type="GO" id="GO:0004983">
    <property type="term" value="F:neuropeptide Y receptor activity"/>
    <property type="evidence" value="ECO:0007669"/>
    <property type="project" value="InterPro"/>
</dbReference>
<evidence type="ECO:0000256" key="1">
    <source>
        <dbReference type="ARBA" id="ARBA00004141"/>
    </source>
</evidence>
<feature type="transmembrane region" description="Helical" evidence="10">
    <location>
        <begin position="197"/>
        <end position="225"/>
    </location>
</feature>
<feature type="domain" description="G-protein coupled receptors family 1 profile" evidence="11">
    <location>
        <begin position="50"/>
        <end position="349"/>
    </location>
</feature>
<evidence type="ECO:0000256" key="3">
    <source>
        <dbReference type="ARBA" id="ARBA00022692"/>
    </source>
</evidence>
<comment type="caution">
    <text evidence="12">The sequence shown here is derived from an EMBL/GenBank/DDBJ whole genome shotgun (WGS) entry which is preliminary data.</text>
</comment>
<feature type="transmembrane region" description="Helical" evidence="10">
    <location>
        <begin position="112"/>
        <end position="135"/>
    </location>
</feature>
<dbReference type="SUPFAM" id="SSF81321">
    <property type="entry name" value="Family A G protein-coupled receptor-like"/>
    <property type="match status" value="1"/>
</dbReference>
<dbReference type="EMBL" id="CANHGI010000006">
    <property type="protein sequence ID" value="CAI5455426.1"/>
    <property type="molecule type" value="Genomic_DNA"/>
</dbReference>
<keyword evidence="13" id="KW-1185">Reference proteome</keyword>
<feature type="transmembrane region" description="Helical" evidence="10">
    <location>
        <begin position="34"/>
        <end position="59"/>
    </location>
</feature>
<dbReference type="PANTHER" id="PTHR24235">
    <property type="entry name" value="NEUROPEPTIDE Y RECEPTOR"/>
    <property type="match status" value="1"/>
</dbReference>
<dbReference type="PANTHER" id="PTHR24235:SF27">
    <property type="entry name" value="NEUROPEPTIDE RECEPTOR NPR-1"/>
    <property type="match status" value="1"/>
</dbReference>
<dbReference type="GO" id="GO:0005886">
    <property type="term" value="C:plasma membrane"/>
    <property type="evidence" value="ECO:0007669"/>
    <property type="project" value="TreeGrafter"/>
</dbReference>
<evidence type="ECO:0000256" key="9">
    <source>
        <dbReference type="RuleBase" id="RU000688"/>
    </source>
</evidence>
<dbReference type="InterPro" id="IPR000611">
    <property type="entry name" value="NPY_rcpt"/>
</dbReference>
<evidence type="ECO:0000256" key="10">
    <source>
        <dbReference type="SAM" id="Phobius"/>
    </source>
</evidence>
<dbReference type="PRINTS" id="PR01012">
    <property type="entry name" value="NRPEPTIDEYR"/>
</dbReference>
<dbReference type="PRINTS" id="PR00237">
    <property type="entry name" value="GPCRRHODOPSN"/>
</dbReference>
<keyword evidence="4 10" id="KW-1133">Transmembrane helix</keyword>
<evidence type="ECO:0000256" key="2">
    <source>
        <dbReference type="ARBA" id="ARBA00010663"/>
    </source>
</evidence>
<evidence type="ECO:0000256" key="7">
    <source>
        <dbReference type="ARBA" id="ARBA00023170"/>
    </source>
</evidence>
<evidence type="ECO:0000256" key="5">
    <source>
        <dbReference type="ARBA" id="ARBA00023040"/>
    </source>
</evidence>
<protein>
    <recommendedName>
        <fullName evidence="11">G-protein coupled receptors family 1 profile domain-containing protein</fullName>
    </recommendedName>
</protein>
<accession>A0A9P1N8W6</accession>
<dbReference type="GO" id="GO:0042923">
    <property type="term" value="F:neuropeptide binding"/>
    <property type="evidence" value="ECO:0007669"/>
    <property type="project" value="TreeGrafter"/>
</dbReference>
<evidence type="ECO:0000313" key="13">
    <source>
        <dbReference type="Proteomes" id="UP001152747"/>
    </source>
</evidence>
<dbReference type="GO" id="GO:0043005">
    <property type="term" value="C:neuron projection"/>
    <property type="evidence" value="ECO:0007669"/>
    <property type="project" value="TreeGrafter"/>
</dbReference>
<feature type="transmembrane region" description="Helical" evidence="10">
    <location>
        <begin position="284"/>
        <end position="307"/>
    </location>
</feature>
<dbReference type="OrthoDB" id="9046662at2759"/>
<dbReference type="InterPro" id="IPR000276">
    <property type="entry name" value="GPCR_Rhodpsn"/>
</dbReference>
<dbReference type="InterPro" id="IPR017452">
    <property type="entry name" value="GPCR_Rhodpsn_7TM"/>
</dbReference>
<feature type="transmembrane region" description="Helical" evidence="10">
    <location>
        <begin position="327"/>
        <end position="352"/>
    </location>
</feature>
<sequence>MSNENVTFWEALDENCTVYSQFYPDPSLSPYATIPFAIVYVCIFILGLVGNATVIFVTCNNEALLTVQNIFILNLAASDIMMCILSVPITPITNVAKNWYFGNMLCHLIPCIQGISTFVCTFSLTAIAIDRYILVVKPHRTPLSQRGALMTTIFIWIISCVVTVPYAFNMQMVEYKEDRICGFFCTERWETARQRRIYTFIVMLSQFVLPFAIMAFCYYNIFAVLNRRTQSKIRRMDERSLALENSCAFPSHGLANYENEMNTFLDKQEREKTKMLHQNRRTTSILLTMVIWFGGTWLPHNIVSLIIEYDDTHQFFQISNREDWDISYLLNLFTHCIAMSNLVVNPVLYAWLNPTFRQLVIKQFFGAKKKSERAIFEKKAKVVPPPRKRSIKKDIVIEHSEFDTYL</sequence>
<dbReference type="Pfam" id="PF00001">
    <property type="entry name" value="7tm_1"/>
    <property type="match status" value="1"/>
</dbReference>
<evidence type="ECO:0000256" key="4">
    <source>
        <dbReference type="ARBA" id="ARBA00022989"/>
    </source>
</evidence>
<dbReference type="CDD" id="cd15203">
    <property type="entry name" value="7tmA_NPYR-like"/>
    <property type="match status" value="1"/>
</dbReference>
<dbReference type="SMART" id="SM01381">
    <property type="entry name" value="7TM_GPCR_Srsx"/>
    <property type="match status" value="1"/>
</dbReference>
<dbReference type="Gene3D" id="1.20.1070.10">
    <property type="entry name" value="Rhodopsin 7-helix transmembrane proteins"/>
    <property type="match status" value="1"/>
</dbReference>
<keyword evidence="5 9" id="KW-0297">G-protein coupled receptor</keyword>
<evidence type="ECO:0000313" key="12">
    <source>
        <dbReference type="EMBL" id="CAI5455426.1"/>
    </source>
</evidence>
<comment type="subcellular location">
    <subcellularLocation>
        <location evidence="1">Membrane</location>
        <topology evidence="1">Multi-pass membrane protein</topology>
    </subcellularLocation>
</comment>
<keyword evidence="6 10" id="KW-0472">Membrane</keyword>
<name>A0A9P1N8W6_9PELO</name>
<dbReference type="PROSITE" id="PS50262">
    <property type="entry name" value="G_PROTEIN_RECEP_F1_2"/>
    <property type="match status" value="1"/>
</dbReference>
<dbReference type="Proteomes" id="UP001152747">
    <property type="component" value="Unassembled WGS sequence"/>
</dbReference>